<dbReference type="Proteomes" id="UP000410492">
    <property type="component" value="Unassembled WGS sequence"/>
</dbReference>
<dbReference type="GO" id="GO:0046872">
    <property type="term" value="F:metal ion binding"/>
    <property type="evidence" value="ECO:0007669"/>
    <property type="project" value="UniProtKB-KW"/>
</dbReference>
<keyword evidence="5 12" id="KW-0999">Mitochondrion inner membrane</keyword>
<gene>
    <name evidence="13" type="ORF">CALMAC_LOCUS4820</name>
</gene>
<comment type="similarity">
    <text evidence="2 12">Belongs to the CybS family.</text>
</comment>
<evidence type="ECO:0000256" key="6">
    <source>
        <dbReference type="ARBA" id="ARBA00022946"/>
    </source>
</evidence>
<evidence type="ECO:0000256" key="8">
    <source>
        <dbReference type="ARBA" id="ARBA00023128"/>
    </source>
</evidence>
<evidence type="ECO:0000256" key="10">
    <source>
        <dbReference type="PIRSR" id="PIRSR607992-1"/>
    </source>
</evidence>
<sequence>MALSLILRNTSRLSSGGYPQLMKALGSKRQFSQLLGQTKKVTAYTKSKTNLGVVKRYMSGDHSKLWPIEKAVSILLLGVVPATFISPNCILDDIFAVLVVTHFHWGLEACVVDYVRPILFGPVIPKLTMALLYLITISTLGGLLYYNHNCIGIGCTGRRIWEITK</sequence>
<proteinExistence type="inferred from homology"/>
<evidence type="ECO:0000256" key="5">
    <source>
        <dbReference type="ARBA" id="ARBA00022792"/>
    </source>
</evidence>
<name>A0A653BZL6_CALMS</name>
<evidence type="ECO:0000256" key="1">
    <source>
        <dbReference type="ARBA" id="ARBA00004448"/>
    </source>
</evidence>
<keyword evidence="7 12" id="KW-1133">Transmembrane helix</keyword>
<organism evidence="13 14">
    <name type="scientific">Callosobruchus maculatus</name>
    <name type="common">Southern cowpea weevil</name>
    <name type="synonym">Pulse bruchid</name>
    <dbReference type="NCBI Taxonomy" id="64391"/>
    <lineage>
        <taxon>Eukaryota</taxon>
        <taxon>Metazoa</taxon>
        <taxon>Ecdysozoa</taxon>
        <taxon>Arthropoda</taxon>
        <taxon>Hexapoda</taxon>
        <taxon>Insecta</taxon>
        <taxon>Pterygota</taxon>
        <taxon>Neoptera</taxon>
        <taxon>Endopterygota</taxon>
        <taxon>Coleoptera</taxon>
        <taxon>Polyphaga</taxon>
        <taxon>Cucujiformia</taxon>
        <taxon>Chrysomeloidea</taxon>
        <taxon>Chrysomelidae</taxon>
        <taxon>Bruchinae</taxon>
        <taxon>Bruchini</taxon>
        <taxon>Callosobruchus</taxon>
    </lineage>
</organism>
<dbReference type="GO" id="GO:0005743">
    <property type="term" value="C:mitochondrial inner membrane"/>
    <property type="evidence" value="ECO:0007669"/>
    <property type="project" value="UniProtKB-SubCell"/>
</dbReference>
<evidence type="ECO:0000256" key="2">
    <source>
        <dbReference type="ARBA" id="ARBA00007294"/>
    </source>
</evidence>
<keyword evidence="12" id="KW-0249">Electron transport</keyword>
<accession>A0A653BZL6</accession>
<evidence type="ECO:0000256" key="9">
    <source>
        <dbReference type="ARBA" id="ARBA00023136"/>
    </source>
</evidence>
<dbReference type="GO" id="GO:0006099">
    <property type="term" value="P:tricarboxylic acid cycle"/>
    <property type="evidence" value="ECO:0007669"/>
    <property type="project" value="UniProtKB-KW"/>
</dbReference>
<evidence type="ECO:0000256" key="12">
    <source>
        <dbReference type="RuleBase" id="RU364031"/>
    </source>
</evidence>
<comment type="function">
    <text evidence="12">Membrane-anchoring subunit of succinate dehydrogenase (SDH) that is involved in complex II of the mitochondrial electron transport chain and is responsible for transferring electrons from succinate to ubiquinone (coenzyme Q).</text>
</comment>
<dbReference type="InterPro" id="IPR007992">
    <property type="entry name" value="CybS"/>
</dbReference>
<evidence type="ECO:0000256" key="11">
    <source>
        <dbReference type="PIRSR" id="PIRSR607992-2"/>
    </source>
</evidence>
<comment type="subcellular location">
    <subcellularLocation>
        <location evidence="1 12">Mitochondrion inner membrane</location>
        <topology evidence="1 12">Multi-pass membrane protein</topology>
    </subcellularLocation>
</comment>
<keyword evidence="8 12" id="KW-0496">Mitochondrion</keyword>
<keyword evidence="11" id="KW-0408">Iron</keyword>
<keyword evidence="14" id="KW-1185">Reference proteome</keyword>
<evidence type="ECO:0000256" key="4">
    <source>
        <dbReference type="ARBA" id="ARBA00022692"/>
    </source>
</evidence>
<evidence type="ECO:0000313" key="14">
    <source>
        <dbReference type="Proteomes" id="UP000410492"/>
    </source>
</evidence>
<keyword evidence="12" id="KW-0816">Tricarboxylic acid cycle</keyword>
<keyword evidence="3 12" id="KW-0813">Transport</keyword>
<dbReference type="GO" id="GO:0006121">
    <property type="term" value="P:mitochondrial electron transport, succinate to ubiquinone"/>
    <property type="evidence" value="ECO:0007669"/>
    <property type="project" value="TreeGrafter"/>
</dbReference>
<dbReference type="Gene3D" id="1.20.1300.10">
    <property type="entry name" value="Fumarate reductase/succinate dehydrogenase, transmembrane subunit"/>
    <property type="match status" value="1"/>
</dbReference>
<dbReference type="GO" id="GO:0020037">
    <property type="term" value="F:heme binding"/>
    <property type="evidence" value="ECO:0007669"/>
    <property type="project" value="TreeGrafter"/>
</dbReference>
<evidence type="ECO:0000313" key="13">
    <source>
        <dbReference type="EMBL" id="VEN40756.1"/>
    </source>
</evidence>
<evidence type="ECO:0000256" key="7">
    <source>
        <dbReference type="ARBA" id="ARBA00022989"/>
    </source>
</evidence>
<keyword evidence="4 12" id="KW-0812">Transmembrane</keyword>
<dbReference type="Pfam" id="PF05328">
    <property type="entry name" value="CybS"/>
    <property type="match status" value="1"/>
</dbReference>
<keyword evidence="12" id="KW-0349">Heme</keyword>
<protein>
    <recommendedName>
        <fullName evidence="12">Succinate dehydrogenase [ubiquinone] cytochrome b small subunit</fullName>
    </recommendedName>
</protein>
<keyword evidence="9 12" id="KW-0472">Membrane</keyword>
<dbReference type="PANTHER" id="PTHR13337">
    <property type="entry name" value="SUCCINATE DEHYDROGENASE"/>
    <property type="match status" value="1"/>
</dbReference>
<dbReference type="PANTHER" id="PTHR13337:SF2">
    <property type="entry name" value="SUCCINATE DEHYDROGENASE [UBIQUINONE] CYTOCHROME B SMALL SUBUNIT, MITOCHONDRIAL"/>
    <property type="match status" value="1"/>
</dbReference>
<feature type="binding site" description="axial binding residue" evidence="11">
    <location>
        <position position="102"/>
    </location>
    <ligand>
        <name>heme b</name>
        <dbReference type="ChEBI" id="CHEBI:60344"/>
        <note>ligand shared with SDHC</note>
    </ligand>
    <ligandPart>
        <name>Fe</name>
        <dbReference type="ChEBI" id="CHEBI:18248"/>
    </ligandPart>
</feature>
<reference evidence="13 14" key="1">
    <citation type="submission" date="2019-01" db="EMBL/GenBank/DDBJ databases">
        <authorList>
            <person name="Sayadi A."/>
        </authorList>
    </citation>
    <scope>NUCLEOTIDE SEQUENCE [LARGE SCALE GENOMIC DNA]</scope>
</reference>
<dbReference type="OrthoDB" id="18577at2759"/>
<keyword evidence="6 12" id="KW-0809">Transit peptide</keyword>
<feature type="binding site" evidence="10">
    <location>
        <position position="114"/>
    </location>
    <ligand>
        <name>a ubiquinone</name>
        <dbReference type="ChEBI" id="CHEBI:16389"/>
        <note>ligand shared with IP/SDHB</note>
    </ligand>
</feature>
<dbReference type="InterPro" id="IPR034804">
    <property type="entry name" value="SQR/QFR_C/D"/>
</dbReference>
<dbReference type="EMBL" id="CAACVG010006648">
    <property type="protein sequence ID" value="VEN40756.1"/>
    <property type="molecule type" value="Genomic_DNA"/>
</dbReference>
<evidence type="ECO:0000256" key="3">
    <source>
        <dbReference type="ARBA" id="ARBA00022448"/>
    </source>
</evidence>
<keyword evidence="11 12" id="KW-0479">Metal-binding</keyword>
<dbReference type="AlphaFoldDB" id="A0A653BZL6"/>
<dbReference type="GO" id="GO:0048039">
    <property type="term" value="F:ubiquinone binding"/>
    <property type="evidence" value="ECO:0007669"/>
    <property type="project" value="TreeGrafter"/>
</dbReference>
<comment type="caution">
    <text evidence="12">Lacks conserved residue(s) required for the propagation of feature annotation.</text>
</comment>
<feature type="transmembrane region" description="Helical" evidence="12">
    <location>
        <begin position="127"/>
        <end position="146"/>
    </location>
</feature>